<gene>
    <name evidence="1" type="ORF">V7S43_007886</name>
</gene>
<accession>A0ABD3FMY0</accession>
<proteinExistence type="predicted"/>
<name>A0ABD3FMY0_9STRA</name>
<organism evidence="1 2">
    <name type="scientific">Phytophthora oleae</name>
    <dbReference type="NCBI Taxonomy" id="2107226"/>
    <lineage>
        <taxon>Eukaryota</taxon>
        <taxon>Sar</taxon>
        <taxon>Stramenopiles</taxon>
        <taxon>Oomycota</taxon>
        <taxon>Peronosporomycetes</taxon>
        <taxon>Peronosporales</taxon>
        <taxon>Peronosporaceae</taxon>
        <taxon>Phytophthora</taxon>
    </lineage>
</organism>
<protein>
    <submittedName>
        <fullName evidence="1">Uncharacterized protein</fullName>
    </submittedName>
</protein>
<sequence>MSVDAIEMVERVLDRVFAHPNRQFAVSALDLARNWMKPSALAVVVRIAYKCRYVYGVSELRLDEIMPGIVYTTPREYLDIMRAAYGVDRAPMLTAATTESRIDIVKDVAIRASMLRSVSMKRNYVCLDYFAALFSALRYGCPIHEDFSQYTSIPNDRKGLLQKTLCRSWHAFGLFYPRPKCFGKLLDLRNVGCLECTSEVVEPFTKVLHNPAKQLAYGGVDPTGTDAAAT</sequence>
<evidence type="ECO:0000313" key="2">
    <source>
        <dbReference type="Proteomes" id="UP001632037"/>
    </source>
</evidence>
<evidence type="ECO:0000313" key="1">
    <source>
        <dbReference type="EMBL" id="KAL3666939.1"/>
    </source>
</evidence>
<dbReference type="AlphaFoldDB" id="A0ABD3FMY0"/>
<dbReference type="Proteomes" id="UP001632037">
    <property type="component" value="Unassembled WGS sequence"/>
</dbReference>
<keyword evidence="2" id="KW-1185">Reference proteome</keyword>
<reference evidence="1 2" key="1">
    <citation type="submission" date="2024-09" db="EMBL/GenBank/DDBJ databases">
        <title>Genome sequencing and assembly of Phytophthora oleae, isolate VK10A, causative agent of rot of olive drupes.</title>
        <authorList>
            <person name="Conti Taguali S."/>
            <person name="Riolo M."/>
            <person name="La Spada F."/>
            <person name="Cacciola S.O."/>
            <person name="Dionisio G."/>
        </authorList>
    </citation>
    <scope>NUCLEOTIDE SEQUENCE [LARGE SCALE GENOMIC DNA]</scope>
    <source>
        <strain evidence="1 2">VK10A</strain>
    </source>
</reference>
<comment type="caution">
    <text evidence="1">The sequence shown here is derived from an EMBL/GenBank/DDBJ whole genome shotgun (WGS) entry which is preliminary data.</text>
</comment>
<dbReference type="EMBL" id="JBIMZQ010000015">
    <property type="protein sequence ID" value="KAL3666939.1"/>
    <property type="molecule type" value="Genomic_DNA"/>
</dbReference>